<evidence type="ECO:0000256" key="2">
    <source>
        <dbReference type="SAM" id="SignalP"/>
    </source>
</evidence>
<keyword evidence="1" id="KW-0175">Coiled coil</keyword>
<proteinExistence type="predicted"/>
<dbReference type="InterPro" id="IPR008869">
    <property type="entry name" value="MlaC/ttg2D"/>
</dbReference>
<dbReference type="PANTHER" id="PTHR36573">
    <property type="entry name" value="INTERMEMBRANE PHOSPHOLIPID TRANSPORT SYSTEM BINDING PROTEIN MLAC"/>
    <property type="match status" value="1"/>
</dbReference>
<gene>
    <name evidence="3" type="ORF">J2T55_000217</name>
</gene>
<dbReference type="InterPro" id="IPR042245">
    <property type="entry name" value="Tgt2/MlaC_sf"/>
</dbReference>
<evidence type="ECO:0000313" key="4">
    <source>
        <dbReference type="Proteomes" id="UP001204445"/>
    </source>
</evidence>
<comment type="caution">
    <text evidence="3">The sequence shown here is derived from an EMBL/GenBank/DDBJ whole genome shotgun (WGS) entry which is preliminary data.</text>
</comment>
<organism evidence="3 4">
    <name type="scientific">Methylohalomonas lacus</name>
    <dbReference type="NCBI Taxonomy" id="398773"/>
    <lineage>
        <taxon>Bacteria</taxon>
        <taxon>Pseudomonadati</taxon>
        <taxon>Pseudomonadota</taxon>
        <taxon>Gammaproteobacteria</taxon>
        <taxon>Methylohalomonadales</taxon>
        <taxon>Methylohalomonadaceae</taxon>
        <taxon>Methylohalomonas</taxon>
    </lineage>
</organism>
<evidence type="ECO:0000313" key="3">
    <source>
        <dbReference type="EMBL" id="MCS3902225.1"/>
    </source>
</evidence>
<reference evidence="3" key="1">
    <citation type="submission" date="2022-08" db="EMBL/GenBank/DDBJ databases">
        <title>Genomic Encyclopedia of Type Strains, Phase III (KMG-III): the genomes of soil and plant-associated and newly described type strains.</title>
        <authorList>
            <person name="Whitman W."/>
        </authorList>
    </citation>
    <scope>NUCLEOTIDE SEQUENCE</scope>
    <source>
        <strain evidence="3">HMT 1</strain>
    </source>
</reference>
<protein>
    <submittedName>
        <fullName evidence="3">Phospholipid transport system substrate-binding protein</fullName>
    </submittedName>
</protein>
<dbReference type="PANTHER" id="PTHR36573:SF1">
    <property type="entry name" value="INTERMEMBRANE PHOSPHOLIPID TRANSPORT SYSTEM BINDING PROTEIN MLAC"/>
    <property type="match status" value="1"/>
</dbReference>
<feature type="chain" id="PRO_5041960450" evidence="2">
    <location>
        <begin position="27"/>
        <end position="213"/>
    </location>
</feature>
<dbReference type="PIRSF" id="PIRSF004649">
    <property type="entry name" value="MlaC"/>
    <property type="match status" value="1"/>
</dbReference>
<evidence type="ECO:0000256" key="1">
    <source>
        <dbReference type="SAM" id="Coils"/>
    </source>
</evidence>
<keyword evidence="2" id="KW-0732">Signal</keyword>
<feature type="signal peptide" evidence="2">
    <location>
        <begin position="1"/>
        <end position="26"/>
    </location>
</feature>
<name>A0AAE3HI06_9GAMM</name>
<accession>A0AAE3HI06</accession>
<feature type="coiled-coil region" evidence="1">
    <location>
        <begin position="34"/>
        <end position="61"/>
    </location>
</feature>
<dbReference type="Pfam" id="PF05494">
    <property type="entry name" value="MlaC"/>
    <property type="match status" value="1"/>
</dbReference>
<dbReference type="Proteomes" id="UP001204445">
    <property type="component" value="Unassembled WGS sequence"/>
</dbReference>
<dbReference type="Gene3D" id="3.10.450.710">
    <property type="entry name" value="Tgt2/MlaC"/>
    <property type="match status" value="1"/>
</dbReference>
<dbReference type="AlphaFoldDB" id="A0AAE3HI06"/>
<dbReference type="EMBL" id="JANUCT010000001">
    <property type="protein sequence ID" value="MCS3902225.1"/>
    <property type="molecule type" value="Genomic_DNA"/>
</dbReference>
<sequence length="213" mass="23933">MSLMRLSPVSVLLALSLLLAPVGAIAHPAGEVVKDTADEVLERLRAEKEKLEQDSDQIYALVYEMIIPHFDFEGMSKWVLGRNWRQASEEQREQFTKEFQTLLVRTYAKALLEYSDEEIKYSPVQKKEGAKLVKVQTEVKQSSSSNIPINYTMHQVDGEWKVVDVSVNGVSLVSTYRGSFASEVRRDGMEGLLEKLAKRNAGSNAAVEAHESE</sequence>
<keyword evidence="4" id="KW-1185">Reference proteome</keyword>
<dbReference type="RefSeq" id="WP_259053663.1">
    <property type="nucleotide sequence ID" value="NZ_JANUCT010000001.1"/>
</dbReference>